<evidence type="ECO:0000313" key="11">
    <source>
        <dbReference type="EMBL" id="RMX05078.1"/>
    </source>
</evidence>
<keyword evidence="6 9" id="KW-0472">Membrane</keyword>
<comment type="caution">
    <text evidence="11">The sequence shown here is derived from an EMBL/GenBank/DDBJ whole genome shotgun (WGS) entry which is preliminary data.</text>
</comment>
<accession>A0A3M6QPW6</accession>
<dbReference type="SUPFAM" id="SSF56935">
    <property type="entry name" value="Porins"/>
    <property type="match status" value="1"/>
</dbReference>
<proteinExistence type="inferred from homology"/>
<evidence type="ECO:0000256" key="7">
    <source>
        <dbReference type="ARBA" id="ARBA00023170"/>
    </source>
</evidence>
<dbReference type="PROSITE" id="PS52016">
    <property type="entry name" value="TONB_DEPENDENT_REC_3"/>
    <property type="match status" value="1"/>
</dbReference>
<gene>
    <name evidence="11" type="ORF">D8I35_14340</name>
</gene>
<name>A0A3M6QPW6_9BURK</name>
<comment type="subcellular location">
    <subcellularLocation>
        <location evidence="1 9">Cell outer membrane</location>
        <topology evidence="1 9">Multi-pass membrane protein</topology>
    </subcellularLocation>
</comment>
<evidence type="ECO:0000256" key="5">
    <source>
        <dbReference type="ARBA" id="ARBA00022692"/>
    </source>
</evidence>
<dbReference type="AlphaFoldDB" id="A0A3M6QPW6"/>
<dbReference type="Pfam" id="PF07660">
    <property type="entry name" value="STN"/>
    <property type="match status" value="1"/>
</dbReference>
<evidence type="ECO:0000313" key="12">
    <source>
        <dbReference type="Proteomes" id="UP000278006"/>
    </source>
</evidence>
<sequence>MPAQPLGDALNALAQQAGLQIVVSQTLVAGRQAPAVSGRMEVRQALERLLAGSGLAAQVDGNEVVIHRAAPSVVSAALPEVTVAAGTLEPEPMAGATVYTREQIANTPASNRDLSGLLENHPAVRIDNAANAGGNRGSMDVADISFHGASPYQNLFQIDGMDASNNINPANKNLNLQIGNVPSNSQAYFVDTSLLEEVKVFDSFVPAEYGRFNGGVVDSRLRRASGQNGLKLSYRFNNSGLTRQKVGEALETDFANGAVGYSPKWRKHFISATGEYNFSEDLGVVFGLSRRQSRIQRYGMSVDDAGEASLREGSQDDLVDNLLSKFSLRISPQTTSDLTIKYSARKQQLVDDFFRDTRWDYNHNAYGLAWDLGHAFTGGRYKLTVGYDRFLSDRNSDGNELVTSFYVGQTSRNYTSGGFGREETSRDTWTVKNRIEWDALQTGAITHTPYAGLDVQHIGARFKRHQDAYSYQLRYLADGSTQERSKSLYHAGTVDLDYQTYGLYLSDRMTWRNLTLDLGLRYDRETFIDNGNISPRTRLDWDALGNGNTVLSAGWNRYYGDSILQMGLQENINTLRELIINSSGVSVNNGRYDPSYTRYQDLRTPYDDEWAFQLLQRFGGMEARLGYVHRNGRDQIAQSGSGTESNPYVYNNLGRSRTHSWSLGLANATPWHGLGAQWRLQASASYERTRTNSNLSEGYQEGLTSDDPYIIYNGERILRADKPGVAFNRPSQARLDVSTRWGGHGVTLNNALTWKSARDAIAYVGLGAAPERLERYESTRVPAHWTWDASISWAPRQAKGLELTLEVLNLLDKQPVVVPTSPIYSTNRDLYRSGREIWLQVGYQF</sequence>
<evidence type="ECO:0000256" key="6">
    <source>
        <dbReference type="ARBA" id="ARBA00023136"/>
    </source>
</evidence>
<keyword evidence="12" id="KW-1185">Reference proteome</keyword>
<evidence type="ECO:0000256" key="4">
    <source>
        <dbReference type="ARBA" id="ARBA00022452"/>
    </source>
</evidence>
<evidence type="ECO:0000256" key="9">
    <source>
        <dbReference type="PROSITE-ProRule" id="PRU01360"/>
    </source>
</evidence>
<evidence type="ECO:0000259" key="10">
    <source>
        <dbReference type="SMART" id="SM00965"/>
    </source>
</evidence>
<organism evidence="11 12">
    <name type="scientific">Corticibacter populi</name>
    <dbReference type="NCBI Taxonomy" id="1550736"/>
    <lineage>
        <taxon>Bacteria</taxon>
        <taxon>Pseudomonadati</taxon>
        <taxon>Pseudomonadota</taxon>
        <taxon>Betaproteobacteria</taxon>
        <taxon>Burkholderiales</taxon>
        <taxon>Comamonadaceae</taxon>
        <taxon>Corticibacter</taxon>
    </lineage>
</organism>
<dbReference type="EMBL" id="RDQO01000004">
    <property type="protein sequence ID" value="RMX05078.1"/>
    <property type="molecule type" value="Genomic_DNA"/>
</dbReference>
<dbReference type="Pfam" id="PF07715">
    <property type="entry name" value="Plug"/>
    <property type="match status" value="1"/>
</dbReference>
<evidence type="ECO:0000256" key="8">
    <source>
        <dbReference type="ARBA" id="ARBA00023237"/>
    </source>
</evidence>
<dbReference type="Gene3D" id="2.170.130.10">
    <property type="entry name" value="TonB-dependent receptor, plug domain"/>
    <property type="match status" value="1"/>
</dbReference>
<dbReference type="SMART" id="SM00965">
    <property type="entry name" value="STN"/>
    <property type="match status" value="1"/>
</dbReference>
<dbReference type="Proteomes" id="UP000278006">
    <property type="component" value="Unassembled WGS sequence"/>
</dbReference>
<comment type="similarity">
    <text evidence="2 9">Belongs to the TonB-dependent receptor family.</text>
</comment>
<dbReference type="InterPro" id="IPR036942">
    <property type="entry name" value="Beta-barrel_TonB_sf"/>
</dbReference>
<dbReference type="Gene3D" id="2.40.170.20">
    <property type="entry name" value="TonB-dependent receptor, beta-barrel domain"/>
    <property type="match status" value="1"/>
</dbReference>
<reference evidence="11 12" key="1">
    <citation type="submission" date="2018-10" db="EMBL/GenBank/DDBJ databases">
        <title>Draft genome of Cortibacter populi DSM10536.</title>
        <authorList>
            <person name="Bernier A.-M."/>
            <person name="Bernard K."/>
        </authorList>
    </citation>
    <scope>NUCLEOTIDE SEQUENCE [LARGE SCALE GENOMIC DNA]</scope>
    <source>
        <strain evidence="11 12">DSM 105136</strain>
    </source>
</reference>
<feature type="domain" description="Secretin/TonB short N-terminal" evidence="10">
    <location>
        <begin position="19"/>
        <end position="69"/>
    </location>
</feature>
<keyword evidence="3 9" id="KW-0813">Transport</keyword>
<evidence type="ECO:0000256" key="1">
    <source>
        <dbReference type="ARBA" id="ARBA00004571"/>
    </source>
</evidence>
<dbReference type="Gene3D" id="3.55.50.30">
    <property type="match status" value="1"/>
</dbReference>
<keyword evidence="4 9" id="KW-1134">Transmembrane beta strand</keyword>
<dbReference type="InterPro" id="IPR039426">
    <property type="entry name" value="TonB-dep_rcpt-like"/>
</dbReference>
<dbReference type="GO" id="GO:0009279">
    <property type="term" value="C:cell outer membrane"/>
    <property type="evidence" value="ECO:0007669"/>
    <property type="project" value="UniProtKB-SubCell"/>
</dbReference>
<evidence type="ECO:0000256" key="3">
    <source>
        <dbReference type="ARBA" id="ARBA00022448"/>
    </source>
</evidence>
<keyword evidence="8 9" id="KW-0998">Cell outer membrane</keyword>
<dbReference type="OrthoDB" id="9768147at2"/>
<keyword evidence="7 11" id="KW-0675">Receptor</keyword>
<keyword evidence="5 9" id="KW-0812">Transmembrane</keyword>
<protein>
    <submittedName>
        <fullName evidence="11">TonB-dependent receptor</fullName>
    </submittedName>
</protein>
<dbReference type="InterPro" id="IPR037066">
    <property type="entry name" value="Plug_dom_sf"/>
</dbReference>
<dbReference type="InterPro" id="IPR011662">
    <property type="entry name" value="Secretin/TonB_short_N"/>
</dbReference>
<dbReference type="InterPro" id="IPR012910">
    <property type="entry name" value="Plug_dom"/>
</dbReference>
<evidence type="ECO:0000256" key="2">
    <source>
        <dbReference type="ARBA" id="ARBA00009810"/>
    </source>
</evidence>